<proteinExistence type="predicted"/>
<evidence type="ECO:0000313" key="1">
    <source>
        <dbReference type="EMBL" id="QHS86496.1"/>
    </source>
</evidence>
<dbReference type="EMBL" id="MN739057">
    <property type="protein sequence ID" value="QHS86496.1"/>
    <property type="molecule type" value="Genomic_DNA"/>
</dbReference>
<organism evidence="1">
    <name type="scientific">viral metagenome</name>
    <dbReference type="NCBI Taxonomy" id="1070528"/>
    <lineage>
        <taxon>unclassified sequences</taxon>
        <taxon>metagenomes</taxon>
        <taxon>organismal metagenomes</taxon>
    </lineage>
</organism>
<name>A0A6C0B374_9ZZZZ</name>
<dbReference type="AlphaFoldDB" id="A0A6C0B374"/>
<reference evidence="1" key="1">
    <citation type="journal article" date="2020" name="Nature">
        <title>Giant virus diversity and host interactions through global metagenomics.</title>
        <authorList>
            <person name="Schulz F."/>
            <person name="Roux S."/>
            <person name="Paez-Espino D."/>
            <person name="Jungbluth S."/>
            <person name="Walsh D.A."/>
            <person name="Denef V.J."/>
            <person name="McMahon K.D."/>
            <person name="Konstantinidis K.T."/>
            <person name="Eloe-Fadrosh E.A."/>
            <person name="Kyrpides N.C."/>
            <person name="Woyke T."/>
        </authorList>
    </citation>
    <scope>NUCLEOTIDE SEQUENCE</scope>
    <source>
        <strain evidence="1">GVMAG-M-3300009187-29</strain>
    </source>
</reference>
<sequence>MDCSLNVLKKELESEGTKQVLEMWKNKTMNEEAIINVMKEGEKKFVETTGRYMTYLEIRQIYG</sequence>
<protein>
    <submittedName>
        <fullName evidence="1">Uncharacterized protein</fullName>
    </submittedName>
</protein>
<accession>A0A6C0B374</accession>